<protein>
    <submittedName>
        <fullName evidence="1">Uncharacterized protein</fullName>
    </submittedName>
</protein>
<dbReference type="Pfam" id="PF12146">
    <property type="entry name" value="Hydrolase_4"/>
    <property type="match status" value="1"/>
</dbReference>
<evidence type="ECO:0000313" key="2">
    <source>
        <dbReference type="Proteomes" id="UP000235584"/>
    </source>
</evidence>
<accession>A0A2K9NRS8</accession>
<dbReference type="RefSeq" id="WP_102243473.1">
    <property type="nucleotide sequence ID" value="NZ_CP025704.1"/>
</dbReference>
<dbReference type="InterPro" id="IPR029058">
    <property type="entry name" value="AB_hydrolase_fold"/>
</dbReference>
<organism evidence="1 2">
    <name type="scientific">Bacteriovorax stolpii</name>
    <name type="common">Bdellovibrio stolpii</name>
    <dbReference type="NCBI Taxonomy" id="960"/>
    <lineage>
        <taxon>Bacteria</taxon>
        <taxon>Pseudomonadati</taxon>
        <taxon>Bdellovibrionota</taxon>
        <taxon>Bacteriovoracia</taxon>
        <taxon>Bacteriovoracales</taxon>
        <taxon>Bacteriovoracaceae</taxon>
        <taxon>Bacteriovorax</taxon>
    </lineage>
</organism>
<gene>
    <name evidence="1" type="ORF">C0V70_08695</name>
</gene>
<dbReference type="KEGG" id="bsto:C0V70_08695"/>
<reference evidence="1 2" key="1">
    <citation type="submission" date="2018-01" db="EMBL/GenBank/DDBJ databases">
        <title>Complete genome sequence of Bacteriovorax stolpii DSM12778.</title>
        <authorList>
            <person name="Tang B."/>
            <person name="Chang J."/>
        </authorList>
    </citation>
    <scope>NUCLEOTIDE SEQUENCE [LARGE SCALE GENOMIC DNA]</scope>
    <source>
        <strain evidence="1 2">DSM 12778</strain>
    </source>
</reference>
<dbReference type="EMBL" id="CP025704">
    <property type="protein sequence ID" value="AUN98182.1"/>
    <property type="molecule type" value="Genomic_DNA"/>
</dbReference>
<dbReference type="Proteomes" id="UP000235584">
    <property type="component" value="Chromosome"/>
</dbReference>
<dbReference type="Gene3D" id="3.40.50.1820">
    <property type="entry name" value="alpha/beta hydrolase"/>
    <property type="match status" value="1"/>
</dbReference>
<dbReference type="InterPro" id="IPR051044">
    <property type="entry name" value="MAG_DAG_Lipase"/>
</dbReference>
<dbReference type="PANTHER" id="PTHR11614">
    <property type="entry name" value="PHOSPHOLIPASE-RELATED"/>
    <property type="match status" value="1"/>
</dbReference>
<sequence length="340" mass="38071">MKNLLALVALTVFSTSAFAISESNYAREYKEKILPLIGSFKNATFKGQAGVNIHYATYTSNDQSTRCLVILPGRSEPLEKYAEVVYDLDHGAKAGAFKYFLMDHRGQGSSGRMINDEASDSEKGYVDHFENYALDVKTFLDTVVGNAGCSEKLLIAHSLGAGIAVDFMQKNPEYFDRAFLTSPMLKIQTAPYSYAVARSIVLASMAAGRGKKYAVGQKPFNPNRNFEANTFTTSEARYNMAMDMFDYFPQTKLGGVTNRWLNEVMSATAHIRKNYSDLKLSLRMAHAGNETYSEPGEMVRLCEEAPHCNRVFLKDSKHEVLMDQDHNRGVVLLEIEKFFN</sequence>
<dbReference type="InterPro" id="IPR022742">
    <property type="entry name" value="Hydrolase_4"/>
</dbReference>
<evidence type="ECO:0000313" key="1">
    <source>
        <dbReference type="EMBL" id="AUN98182.1"/>
    </source>
</evidence>
<proteinExistence type="predicted"/>
<name>A0A2K9NRS8_BACTC</name>
<dbReference type="AlphaFoldDB" id="A0A2K9NRS8"/>
<keyword evidence="2" id="KW-1185">Reference proteome</keyword>
<dbReference type="SUPFAM" id="SSF53474">
    <property type="entry name" value="alpha/beta-Hydrolases"/>
    <property type="match status" value="1"/>
</dbReference>